<protein>
    <submittedName>
        <fullName evidence="1">Uncharacterized protein</fullName>
    </submittedName>
</protein>
<dbReference type="AlphaFoldDB" id="A0AAP9LW74"/>
<dbReference type="GeneID" id="57959597"/>
<organism evidence="1 2">
    <name type="scientific">Enterocloster clostridioformis</name>
    <dbReference type="NCBI Taxonomy" id="1531"/>
    <lineage>
        <taxon>Bacteria</taxon>
        <taxon>Bacillati</taxon>
        <taxon>Bacillota</taxon>
        <taxon>Clostridia</taxon>
        <taxon>Lachnospirales</taxon>
        <taxon>Lachnospiraceae</taxon>
        <taxon>Enterocloster</taxon>
    </lineage>
</organism>
<name>A0AAP9LW74_9FIRM</name>
<sequence length="128" mass="15164">MNQTCKNIYFELNGNKALVIIPHDWIKWLAPSKNIMDKQIAENNKLEETELDKLISYIEDVHDFARKQVRSFFMNDKEYVARCMGIEDILSYIENEMKSEQRIKKVDSLISLATDRLSTQHNHWKSND</sequence>
<gene>
    <name evidence="1" type="ORF">FOC47_00340</name>
</gene>
<accession>A0AAP9LW74</accession>
<evidence type="ECO:0000313" key="2">
    <source>
        <dbReference type="Proteomes" id="UP000501069"/>
    </source>
</evidence>
<dbReference type="EMBL" id="CP050964">
    <property type="protein sequence ID" value="QIX89166.1"/>
    <property type="molecule type" value="Genomic_DNA"/>
</dbReference>
<evidence type="ECO:0000313" key="1">
    <source>
        <dbReference type="EMBL" id="QIX89166.1"/>
    </source>
</evidence>
<reference evidence="1 2" key="1">
    <citation type="submission" date="2019-11" db="EMBL/GenBank/DDBJ databases">
        <title>FDA dAtabase for Regulatory Grade micrObial Sequences (FDA-ARGOS): Supporting development and validation of Infectious Disease Dx tests.</title>
        <authorList>
            <person name="Turner S."/>
            <person name="Byrd R."/>
            <person name="Tallon L."/>
            <person name="Sadzewicz L."/>
            <person name="Vavikolanu K."/>
            <person name="Mehta A."/>
            <person name="Aluvathingal J."/>
            <person name="Nadendla S."/>
            <person name="Myers T."/>
            <person name="Yan Y."/>
            <person name="Sichtig H."/>
        </authorList>
    </citation>
    <scope>NUCLEOTIDE SEQUENCE [LARGE SCALE GENOMIC DNA]</scope>
    <source>
        <strain evidence="1 2">FDAARGOS_739</strain>
    </source>
</reference>
<dbReference type="RefSeq" id="WP_148558732.1">
    <property type="nucleotide sequence ID" value="NZ_CABKQO010000001.1"/>
</dbReference>
<dbReference type="Proteomes" id="UP000501069">
    <property type="component" value="Chromosome"/>
</dbReference>
<proteinExistence type="predicted"/>